<dbReference type="SUPFAM" id="SSF50729">
    <property type="entry name" value="PH domain-like"/>
    <property type="match status" value="1"/>
</dbReference>
<evidence type="ECO:0000313" key="6">
    <source>
        <dbReference type="Proteomes" id="UP000828390"/>
    </source>
</evidence>
<dbReference type="PANTHER" id="PTHR47219">
    <property type="entry name" value="RAB GTPASE-ACTIVATING PROTEIN 1-LIKE"/>
    <property type="match status" value="1"/>
</dbReference>
<gene>
    <name evidence="5" type="ORF">DPMN_091590</name>
</gene>
<dbReference type="Gene3D" id="2.30.29.30">
    <property type="entry name" value="Pleckstrin-homology domain (PH domain)/Phosphotyrosine-binding domain (PTB)"/>
    <property type="match status" value="1"/>
</dbReference>
<feature type="coiled-coil region" evidence="1">
    <location>
        <begin position="488"/>
        <end position="568"/>
    </location>
</feature>
<evidence type="ECO:0000259" key="4">
    <source>
        <dbReference type="PROSITE" id="PS50086"/>
    </source>
</evidence>
<evidence type="ECO:0000259" key="3">
    <source>
        <dbReference type="PROSITE" id="PS50003"/>
    </source>
</evidence>
<dbReference type="InterPro" id="IPR035969">
    <property type="entry name" value="Rab-GAP_TBC_sf"/>
</dbReference>
<dbReference type="PANTHER" id="PTHR47219:SF20">
    <property type="entry name" value="TBC1 DOMAIN FAMILY MEMBER 2B"/>
    <property type="match status" value="1"/>
</dbReference>
<dbReference type="Gene3D" id="1.10.8.270">
    <property type="entry name" value="putative rabgap domain of human tbc1 domain family member 14 like domains"/>
    <property type="match status" value="1"/>
</dbReference>
<keyword evidence="1" id="KW-0175">Coiled coil</keyword>
<dbReference type="PROSITE" id="PS50086">
    <property type="entry name" value="TBC_RABGAP"/>
    <property type="match status" value="1"/>
</dbReference>
<keyword evidence="6" id="KW-1185">Reference proteome</keyword>
<dbReference type="InterPro" id="IPR001849">
    <property type="entry name" value="PH_domain"/>
</dbReference>
<evidence type="ECO:0008006" key="7">
    <source>
        <dbReference type="Google" id="ProtNLM"/>
    </source>
</evidence>
<protein>
    <recommendedName>
        <fullName evidence="7">TBC1 domain family member 2B</fullName>
    </recommendedName>
</protein>
<feature type="domain" description="Rab-GAP TBC" evidence="4">
    <location>
        <begin position="746"/>
        <end position="942"/>
    </location>
</feature>
<comment type="caution">
    <text evidence="5">The sequence shown here is derived from an EMBL/GenBank/DDBJ whole genome shotgun (WGS) entry which is preliminary data.</text>
</comment>
<feature type="compositionally biased region" description="Low complexity" evidence="2">
    <location>
        <begin position="286"/>
        <end position="303"/>
    </location>
</feature>
<dbReference type="SUPFAM" id="SSF47923">
    <property type="entry name" value="Ypt/Rab-GAP domain of gyp1p"/>
    <property type="match status" value="2"/>
</dbReference>
<feature type="domain" description="PH" evidence="3">
    <location>
        <begin position="65"/>
        <end position="166"/>
    </location>
</feature>
<proteinExistence type="predicted"/>
<dbReference type="GO" id="GO:0031267">
    <property type="term" value="F:small GTPase binding"/>
    <property type="evidence" value="ECO:0007669"/>
    <property type="project" value="TreeGrafter"/>
</dbReference>
<feature type="compositionally biased region" description="Low complexity" evidence="2">
    <location>
        <begin position="227"/>
        <end position="240"/>
    </location>
</feature>
<feature type="compositionally biased region" description="Polar residues" evidence="2">
    <location>
        <begin position="314"/>
        <end position="332"/>
    </location>
</feature>
<feature type="region of interest" description="Disordered" evidence="2">
    <location>
        <begin position="286"/>
        <end position="334"/>
    </location>
</feature>
<dbReference type="InterPro" id="IPR050302">
    <property type="entry name" value="Rab_GAP_TBC_domain"/>
</dbReference>
<dbReference type="FunFam" id="1.10.472.80:FF:000018">
    <property type="entry name" value="TBC1 domain family member 2B"/>
    <property type="match status" value="1"/>
</dbReference>
<dbReference type="Pfam" id="PF00566">
    <property type="entry name" value="RabGAP-TBC"/>
    <property type="match status" value="1"/>
</dbReference>
<dbReference type="OrthoDB" id="294251at2759"/>
<accession>A0A9D4QZD5</accession>
<name>A0A9D4QZD5_DREPO</name>
<feature type="region of interest" description="Disordered" evidence="2">
    <location>
        <begin position="217"/>
        <end position="244"/>
    </location>
</feature>
<dbReference type="InterPro" id="IPR011993">
    <property type="entry name" value="PH-like_dom_sf"/>
</dbReference>
<evidence type="ECO:0000256" key="1">
    <source>
        <dbReference type="SAM" id="Coils"/>
    </source>
</evidence>
<feature type="region of interest" description="Disordered" evidence="2">
    <location>
        <begin position="24"/>
        <end position="60"/>
    </location>
</feature>
<dbReference type="FunFam" id="1.10.8.270:FF:000026">
    <property type="entry name" value="TBC (Tre-2/Bub2/Cdc16) domain family"/>
    <property type="match status" value="1"/>
</dbReference>
<dbReference type="InterPro" id="IPR000195">
    <property type="entry name" value="Rab-GAP-TBC_dom"/>
</dbReference>
<reference evidence="5" key="1">
    <citation type="journal article" date="2019" name="bioRxiv">
        <title>The Genome of the Zebra Mussel, Dreissena polymorpha: A Resource for Invasive Species Research.</title>
        <authorList>
            <person name="McCartney M.A."/>
            <person name="Auch B."/>
            <person name="Kono T."/>
            <person name="Mallez S."/>
            <person name="Zhang Y."/>
            <person name="Obille A."/>
            <person name="Becker A."/>
            <person name="Abrahante J.E."/>
            <person name="Garbe J."/>
            <person name="Badalamenti J.P."/>
            <person name="Herman A."/>
            <person name="Mangelson H."/>
            <person name="Liachko I."/>
            <person name="Sullivan S."/>
            <person name="Sone E.D."/>
            <person name="Koren S."/>
            <person name="Silverstein K.A.T."/>
            <person name="Beckman K.B."/>
            <person name="Gohl D.M."/>
        </authorList>
    </citation>
    <scope>NUCLEOTIDE SEQUENCE</scope>
    <source>
        <strain evidence="5">Duluth1</strain>
        <tissue evidence="5">Whole animal</tissue>
    </source>
</reference>
<organism evidence="5 6">
    <name type="scientific">Dreissena polymorpha</name>
    <name type="common">Zebra mussel</name>
    <name type="synonym">Mytilus polymorpha</name>
    <dbReference type="NCBI Taxonomy" id="45954"/>
    <lineage>
        <taxon>Eukaryota</taxon>
        <taxon>Metazoa</taxon>
        <taxon>Spiralia</taxon>
        <taxon>Lophotrochozoa</taxon>
        <taxon>Mollusca</taxon>
        <taxon>Bivalvia</taxon>
        <taxon>Autobranchia</taxon>
        <taxon>Heteroconchia</taxon>
        <taxon>Euheterodonta</taxon>
        <taxon>Imparidentia</taxon>
        <taxon>Neoheterodontei</taxon>
        <taxon>Myida</taxon>
        <taxon>Dreissenoidea</taxon>
        <taxon>Dreissenidae</taxon>
        <taxon>Dreissena</taxon>
    </lineage>
</organism>
<dbReference type="Pfam" id="PF00169">
    <property type="entry name" value="PH"/>
    <property type="match status" value="1"/>
</dbReference>
<evidence type="ECO:0000313" key="5">
    <source>
        <dbReference type="EMBL" id="KAH3849194.1"/>
    </source>
</evidence>
<dbReference type="Proteomes" id="UP000828390">
    <property type="component" value="Unassembled WGS sequence"/>
</dbReference>
<evidence type="ECO:0000256" key="2">
    <source>
        <dbReference type="SAM" id="MobiDB-lite"/>
    </source>
</evidence>
<dbReference type="GO" id="GO:0005096">
    <property type="term" value="F:GTPase activator activity"/>
    <property type="evidence" value="ECO:0007669"/>
    <property type="project" value="TreeGrafter"/>
</dbReference>
<feature type="compositionally biased region" description="Polar residues" evidence="2">
    <location>
        <begin position="25"/>
        <end position="38"/>
    </location>
</feature>
<dbReference type="AlphaFoldDB" id="A0A9D4QZD5"/>
<dbReference type="SMART" id="SM00164">
    <property type="entry name" value="TBC"/>
    <property type="match status" value="1"/>
</dbReference>
<dbReference type="Gene3D" id="1.10.472.80">
    <property type="entry name" value="Ypt/Rab-GAP domain of gyp1p, domain 3"/>
    <property type="match status" value="1"/>
</dbReference>
<dbReference type="EMBL" id="JAIWYP010000003">
    <property type="protein sequence ID" value="KAH3849194.1"/>
    <property type="molecule type" value="Genomic_DNA"/>
</dbReference>
<sequence length="1048" mass="120015">MEEGGVKQELLPDKLVFPVLKENDNAQSGNDSLSNTILDQIDPRQGDTTLSKSGSEEKDSKCNQEINLSGWLKYRTKTIGGLKSTWQHRWFEFSDETCKLYFYRDPLDLASLGEISIATASFDFDASNVERQGIFQIKADGKDYFLDASTRKNMFYWLQTLQMKRREFNLSRHCVSSNSLVHRRKKKTSNIGGLLSKDMGSTSMAYEPVIDMTSDFPEICVPDGDPDSSQSSLSSLPGASGRDKSSLWPLMSITKRWGFTGRQRDENQNTSSFYCELHPDLHNDHLSVSTSSLESTESNSISSQGFSTGDKIRSSSQISNLSVESDSKNYPITPSVKLPTSADLTSVAETDGKKMEAGSKTSWVIVDNTPETVTYNNNSAINSKQKNEGQKGENSKAKKFLTSLTRKIKQPVSTNAGYQLQTGTSTAMQKDVADLEEELKANREIITLLQENLSRLTYEQQLSNCIATATEDEKAAMILEQSERTQALSKEKKVLEEITNSLQDQLAESKSQCAELEKKISSVELELKASHEQVSMYDEMLHAKNDIIKALRDQLDSENKERIKYKDMCLGYELQHKFLTKEILELNDLRKDDLAREQKLTMDNAKLRAKYYQIKSKYFVVLKQQKEQSPLRGAGLEEGQEVVTQLLHDALEFDTDDHEMRLTGSLEEYDRYGFSRKHYMDEAEDWEEDSLGNKAAVLERQSEELSTQVKDADHNASLRVKWENYMVGRGGKLQKSVELKNLIRQGVPHLYREEVWKGCIQLHVGDIQEKNGDGYYQALLQRKAQSRGLDLAMKQIELDLLRTLPNNRHYESIESEGILKLRRVLLAFSEYNRLIGYCQGLNRLAAIALLFLNEEDAFWCLVAIVEHILPPEYFSTTLMAAQADQRVLKDLVKDKLPSVHQKLEANQVDLSLFTFNWFLTVFVDNIPTEMFLRIWDTFLYEGSKVLFRFATAFLKHCETEILQQQDGLDLNRLLRKIGEKMTNVNQISYYAFNWINPFSMRFLANKRQQHMQDIKMELTELDKLRKSIKREKSVRRQEEYLSEDDLDS</sequence>
<reference evidence="5" key="2">
    <citation type="submission" date="2020-11" db="EMBL/GenBank/DDBJ databases">
        <authorList>
            <person name="McCartney M.A."/>
            <person name="Auch B."/>
            <person name="Kono T."/>
            <person name="Mallez S."/>
            <person name="Becker A."/>
            <person name="Gohl D.M."/>
            <person name="Silverstein K.A.T."/>
            <person name="Koren S."/>
            <person name="Bechman K.B."/>
            <person name="Herman A."/>
            <person name="Abrahante J.E."/>
            <person name="Garbe J."/>
        </authorList>
    </citation>
    <scope>NUCLEOTIDE SEQUENCE</scope>
    <source>
        <strain evidence="5">Duluth1</strain>
        <tissue evidence="5">Whole animal</tissue>
    </source>
</reference>
<dbReference type="PROSITE" id="PS50003">
    <property type="entry name" value="PH_DOMAIN"/>
    <property type="match status" value="1"/>
</dbReference>
<dbReference type="SMART" id="SM00233">
    <property type="entry name" value="PH"/>
    <property type="match status" value="1"/>
</dbReference>